<dbReference type="InterPro" id="IPR041694">
    <property type="entry name" value="ADH_N_2"/>
</dbReference>
<dbReference type="SMART" id="SM00829">
    <property type="entry name" value="PKS_ER"/>
    <property type="match status" value="1"/>
</dbReference>
<dbReference type="AlphaFoldDB" id="A0A381NMG1"/>
<dbReference type="PANTHER" id="PTHR43205:SF7">
    <property type="entry name" value="PROSTAGLANDIN REDUCTASE 1"/>
    <property type="match status" value="1"/>
</dbReference>
<dbReference type="Pfam" id="PF16884">
    <property type="entry name" value="ADH_N_2"/>
    <property type="match status" value="1"/>
</dbReference>
<dbReference type="InterPro" id="IPR036291">
    <property type="entry name" value="NAD(P)-bd_dom_sf"/>
</dbReference>
<keyword evidence="1" id="KW-0560">Oxidoreductase</keyword>
<dbReference type="InterPro" id="IPR011032">
    <property type="entry name" value="GroES-like_sf"/>
</dbReference>
<sequence>MSQVNRVITLAARPVGFPKETDFELTEEPKPIPGNGQFLVRTKFVSVDPYMRGRMNEQRSYADPFEIGQGIYGGAVGEIVESDHDSYQVGAFVHGMWGWKDYAVCEGPEVYPVDPNLAPIQTSIGVLGMPGMTAYFGFLEICKPKPGDCAFVSGAAGAVGQLVGQIAKIKGCSPVVGSCGSDEKVEFLLEHCGYDAAFNYKTDTDYLAKVRELCPEGVDCYFDNVGGKLTDAVFANLAQFARVSICGMISQYNLEKTEMGPRTAYMMMLTRQASAQGFLVPQFGGKFPHGIQQMAQWIHEGELAYREDIVEGLENTPKAFIRMLKGENKGKQLVQVS</sequence>
<dbReference type="SUPFAM" id="SSF51735">
    <property type="entry name" value="NAD(P)-binding Rossmann-fold domains"/>
    <property type="match status" value="1"/>
</dbReference>
<proteinExistence type="predicted"/>
<protein>
    <recommendedName>
        <fullName evidence="2">Enoyl reductase (ER) domain-containing protein</fullName>
    </recommendedName>
</protein>
<gene>
    <name evidence="3" type="ORF">METZ01_LOCUS8148</name>
</gene>
<organism evidence="3">
    <name type="scientific">marine metagenome</name>
    <dbReference type="NCBI Taxonomy" id="408172"/>
    <lineage>
        <taxon>unclassified sequences</taxon>
        <taxon>metagenomes</taxon>
        <taxon>ecological metagenomes</taxon>
    </lineage>
</organism>
<dbReference type="Gene3D" id="3.40.50.720">
    <property type="entry name" value="NAD(P)-binding Rossmann-like Domain"/>
    <property type="match status" value="1"/>
</dbReference>
<dbReference type="InterPro" id="IPR045010">
    <property type="entry name" value="MDR_fam"/>
</dbReference>
<dbReference type="InterPro" id="IPR020843">
    <property type="entry name" value="ER"/>
</dbReference>
<dbReference type="Pfam" id="PF00107">
    <property type="entry name" value="ADH_zinc_N"/>
    <property type="match status" value="1"/>
</dbReference>
<name>A0A381NMG1_9ZZZZ</name>
<dbReference type="InterPro" id="IPR013149">
    <property type="entry name" value="ADH-like_C"/>
</dbReference>
<evidence type="ECO:0000313" key="3">
    <source>
        <dbReference type="EMBL" id="SUZ55294.1"/>
    </source>
</evidence>
<dbReference type="Gene3D" id="3.90.180.10">
    <property type="entry name" value="Medium-chain alcohol dehydrogenases, catalytic domain"/>
    <property type="match status" value="1"/>
</dbReference>
<dbReference type="CDD" id="cd05288">
    <property type="entry name" value="PGDH"/>
    <property type="match status" value="1"/>
</dbReference>
<dbReference type="SUPFAM" id="SSF50129">
    <property type="entry name" value="GroES-like"/>
    <property type="match status" value="2"/>
</dbReference>
<evidence type="ECO:0000259" key="2">
    <source>
        <dbReference type="SMART" id="SM00829"/>
    </source>
</evidence>
<dbReference type="GO" id="GO:0016628">
    <property type="term" value="F:oxidoreductase activity, acting on the CH-CH group of donors, NAD or NADP as acceptor"/>
    <property type="evidence" value="ECO:0007669"/>
    <property type="project" value="InterPro"/>
</dbReference>
<evidence type="ECO:0000256" key="1">
    <source>
        <dbReference type="ARBA" id="ARBA00023002"/>
    </source>
</evidence>
<accession>A0A381NMG1</accession>
<dbReference type="EMBL" id="UINC01000438">
    <property type="protein sequence ID" value="SUZ55294.1"/>
    <property type="molecule type" value="Genomic_DNA"/>
</dbReference>
<feature type="domain" description="Enoyl reductase (ER)" evidence="2">
    <location>
        <begin position="16"/>
        <end position="334"/>
    </location>
</feature>
<dbReference type="FunFam" id="3.40.50.720:FF:000121">
    <property type="entry name" value="Prostaglandin reductase 2"/>
    <property type="match status" value="1"/>
</dbReference>
<dbReference type="PANTHER" id="PTHR43205">
    <property type="entry name" value="PROSTAGLANDIN REDUCTASE"/>
    <property type="match status" value="1"/>
</dbReference>
<reference evidence="3" key="1">
    <citation type="submission" date="2018-05" db="EMBL/GenBank/DDBJ databases">
        <authorList>
            <person name="Lanie J.A."/>
            <person name="Ng W.-L."/>
            <person name="Kazmierczak K.M."/>
            <person name="Andrzejewski T.M."/>
            <person name="Davidsen T.M."/>
            <person name="Wayne K.J."/>
            <person name="Tettelin H."/>
            <person name="Glass J.I."/>
            <person name="Rusch D."/>
            <person name="Podicherti R."/>
            <person name="Tsui H.-C.T."/>
            <person name="Winkler M.E."/>
        </authorList>
    </citation>
    <scope>NUCLEOTIDE SEQUENCE</scope>
</reference>